<comment type="caution">
    <text evidence="1">The sequence shown here is derived from an EMBL/GenBank/DDBJ whole genome shotgun (WGS) entry which is preliminary data.</text>
</comment>
<evidence type="ECO:0000313" key="2">
    <source>
        <dbReference type="Proteomes" id="UP000813824"/>
    </source>
</evidence>
<dbReference type="AlphaFoldDB" id="A0A8K0UIR3"/>
<reference evidence="1" key="1">
    <citation type="journal article" date="2021" name="New Phytol.">
        <title>Evolutionary innovations through gain and loss of genes in the ectomycorrhizal Boletales.</title>
        <authorList>
            <person name="Wu G."/>
            <person name="Miyauchi S."/>
            <person name="Morin E."/>
            <person name="Kuo A."/>
            <person name="Drula E."/>
            <person name="Varga T."/>
            <person name="Kohler A."/>
            <person name="Feng B."/>
            <person name="Cao Y."/>
            <person name="Lipzen A."/>
            <person name="Daum C."/>
            <person name="Hundley H."/>
            <person name="Pangilinan J."/>
            <person name="Johnson J."/>
            <person name="Barry K."/>
            <person name="LaButti K."/>
            <person name="Ng V."/>
            <person name="Ahrendt S."/>
            <person name="Min B."/>
            <person name="Choi I.G."/>
            <person name="Park H."/>
            <person name="Plett J.M."/>
            <person name="Magnuson J."/>
            <person name="Spatafora J.W."/>
            <person name="Nagy L.G."/>
            <person name="Henrissat B."/>
            <person name="Grigoriev I.V."/>
            <person name="Yang Z.L."/>
            <person name="Xu J."/>
            <person name="Martin F.M."/>
        </authorList>
    </citation>
    <scope>NUCLEOTIDE SEQUENCE</scope>
    <source>
        <strain evidence="1">KKN 215</strain>
    </source>
</reference>
<dbReference type="SUPFAM" id="SSF54768">
    <property type="entry name" value="dsRNA-binding domain-like"/>
    <property type="match status" value="1"/>
</dbReference>
<dbReference type="Proteomes" id="UP000813824">
    <property type="component" value="Unassembled WGS sequence"/>
</dbReference>
<gene>
    <name evidence="1" type="ORF">BXZ70DRAFT_948472</name>
</gene>
<protein>
    <recommendedName>
        <fullName evidence="3">DRBM domain-containing protein</fullName>
    </recommendedName>
</protein>
<accession>A0A8K0UIR3</accession>
<sequence length="81" mass="9502">MTDQHWRMQLNNYLQSNGGTHLLQWEVYSSGPPHQLQWTAITYIRGIEYARCIGSRQGMTMENAARQTLDALYSDRTGRYY</sequence>
<dbReference type="OrthoDB" id="112668at2759"/>
<proteinExistence type="predicted"/>
<organism evidence="1 2">
    <name type="scientific">Cristinia sonorae</name>
    <dbReference type="NCBI Taxonomy" id="1940300"/>
    <lineage>
        <taxon>Eukaryota</taxon>
        <taxon>Fungi</taxon>
        <taxon>Dikarya</taxon>
        <taxon>Basidiomycota</taxon>
        <taxon>Agaricomycotina</taxon>
        <taxon>Agaricomycetes</taxon>
        <taxon>Agaricomycetidae</taxon>
        <taxon>Agaricales</taxon>
        <taxon>Pleurotineae</taxon>
        <taxon>Stephanosporaceae</taxon>
        <taxon>Cristinia</taxon>
    </lineage>
</organism>
<dbReference type="Gene3D" id="3.30.160.20">
    <property type="match status" value="1"/>
</dbReference>
<evidence type="ECO:0008006" key="3">
    <source>
        <dbReference type="Google" id="ProtNLM"/>
    </source>
</evidence>
<dbReference type="EMBL" id="JAEVFJ010000027">
    <property type="protein sequence ID" value="KAH8093925.1"/>
    <property type="molecule type" value="Genomic_DNA"/>
</dbReference>
<name>A0A8K0UIR3_9AGAR</name>
<keyword evidence="2" id="KW-1185">Reference proteome</keyword>
<evidence type="ECO:0000313" key="1">
    <source>
        <dbReference type="EMBL" id="KAH8093925.1"/>
    </source>
</evidence>